<dbReference type="EMBL" id="CM047742">
    <property type="protein sequence ID" value="KAJ0035466.1"/>
    <property type="molecule type" value="Genomic_DNA"/>
</dbReference>
<keyword evidence="2" id="KW-1185">Reference proteome</keyword>
<organism evidence="1 2">
    <name type="scientific">Pistacia integerrima</name>
    <dbReference type="NCBI Taxonomy" id="434235"/>
    <lineage>
        <taxon>Eukaryota</taxon>
        <taxon>Viridiplantae</taxon>
        <taxon>Streptophyta</taxon>
        <taxon>Embryophyta</taxon>
        <taxon>Tracheophyta</taxon>
        <taxon>Spermatophyta</taxon>
        <taxon>Magnoliopsida</taxon>
        <taxon>eudicotyledons</taxon>
        <taxon>Gunneridae</taxon>
        <taxon>Pentapetalae</taxon>
        <taxon>rosids</taxon>
        <taxon>malvids</taxon>
        <taxon>Sapindales</taxon>
        <taxon>Anacardiaceae</taxon>
        <taxon>Pistacia</taxon>
    </lineage>
</organism>
<comment type="caution">
    <text evidence="1">The sequence shown here is derived from an EMBL/GenBank/DDBJ whole genome shotgun (WGS) entry which is preliminary data.</text>
</comment>
<dbReference type="Proteomes" id="UP001163603">
    <property type="component" value="Chromosome 7"/>
</dbReference>
<evidence type="ECO:0000313" key="1">
    <source>
        <dbReference type="EMBL" id="KAJ0035466.1"/>
    </source>
</evidence>
<evidence type="ECO:0000313" key="2">
    <source>
        <dbReference type="Proteomes" id="UP001163603"/>
    </source>
</evidence>
<gene>
    <name evidence="1" type="ORF">Pint_26428</name>
</gene>
<protein>
    <submittedName>
        <fullName evidence="1">Uncharacterized protein</fullName>
    </submittedName>
</protein>
<proteinExistence type="predicted"/>
<sequence>MADNTKLRIVMFPWLAFGHMIPWLQLAKLIAQKAYWLPIIARQLGIPHGFFSIFNAAVLGYLGPPSALINRTDHDLNTPEDYTRQPKWVPFPTTVALRLFEARRIFHGITGDESNVSDFYRFDIHRKPVIPVGQLPTTADDAREETDTWRWIKEWLDKQEKGSIVYVAFGSEAQPSQDELTEIAFGNSVAESLRLVVVEEEGKFYREKAMEMRGLSGDRGRQDQYMDNFLEAS</sequence>
<accession>A0ACC0YF64</accession>
<name>A0ACC0YF64_9ROSI</name>
<reference evidence="2" key="1">
    <citation type="journal article" date="2023" name="G3 (Bethesda)">
        <title>Genome assembly and association tests identify interacting loci associated with vigor, precocity, and sex in interspecific pistachio rootstocks.</title>
        <authorList>
            <person name="Palmer W."/>
            <person name="Jacygrad E."/>
            <person name="Sagayaradj S."/>
            <person name="Cavanaugh K."/>
            <person name="Han R."/>
            <person name="Bertier L."/>
            <person name="Beede B."/>
            <person name="Kafkas S."/>
            <person name="Golino D."/>
            <person name="Preece J."/>
            <person name="Michelmore R."/>
        </authorList>
    </citation>
    <scope>NUCLEOTIDE SEQUENCE [LARGE SCALE GENOMIC DNA]</scope>
</reference>